<evidence type="ECO:0000256" key="1">
    <source>
        <dbReference type="SAM" id="Phobius"/>
    </source>
</evidence>
<dbReference type="RefSeq" id="WP_201073530.1">
    <property type="nucleotide sequence ID" value="NZ_CP067420.1"/>
</dbReference>
<evidence type="ECO:0000313" key="2">
    <source>
        <dbReference type="EMBL" id="QQP88521.1"/>
    </source>
</evidence>
<keyword evidence="1" id="KW-1133">Transmembrane helix</keyword>
<sequence>MINSDQRRLDRSFERLQRRLPGWIARPVGGLRKPDARWIRIPTGVLFILGGLVGFLPILGFWMVPLGVLLLALDVPFLRRPTSTLMIRGERRWTEWRRSRNAAKQSQAASTSPE</sequence>
<dbReference type="Proteomes" id="UP000595197">
    <property type="component" value="Chromosome"/>
</dbReference>
<protein>
    <recommendedName>
        <fullName evidence="4">Transmembrane protein PGPGW</fullName>
    </recommendedName>
</protein>
<proteinExistence type="predicted"/>
<accession>A0ABX7B2L8</accession>
<reference evidence="2" key="1">
    <citation type="submission" date="2021-02" db="EMBL/GenBank/DDBJ databases">
        <title>Skermanella TT6 skin isolate.</title>
        <authorList>
            <person name="Lee K."/>
            <person name="Ganzorig M."/>
        </authorList>
    </citation>
    <scope>NUCLEOTIDE SEQUENCE</scope>
    <source>
        <strain evidence="2">TT6</strain>
    </source>
</reference>
<evidence type="ECO:0000313" key="3">
    <source>
        <dbReference type="Proteomes" id="UP000595197"/>
    </source>
</evidence>
<organism evidence="2 3">
    <name type="scientific">Skermanella cutis</name>
    <dbReference type="NCBI Taxonomy" id="2775420"/>
    <lineage>
        <taxon>Bacteria</taxon>
        <taxon>Pseudomonadati</taxon>
        <taxon>Pseudomonadota</taxon>
        <taxon>Alphaproteobacteria</taxon>
        <taxon>Rhodospirillales</taxon>
        <taxon>Azospirillaceae</taxon>
        <taxon>Skermanella</taxon>
    </lineage>
</organism>
<dbReference type="EMBL" id="CP067420">
    <property type="protein sequence ID" value="QQP88521.1"/>
    <property type="molecule type" value="Genomic_DNA"/>
</dbReference>
<feature type="transmembrane region" description="Helical" evidence="1">
    <location>
        <begin position="45"/>
        <end position="73"/>
    </location>
</feature>
<gene>
    <name evidence="2" type="ORF">IGS68_21160</name>
</gene>
<keyword evidence="3" id="KW-1185">Reference proteome</keyword>
<name>A0ABX7B2L8_9PROT</name>
<keyword evidence="1" id="KW-0472">Membrane</keyword>
<keyword evidence="1" id="KW-0812">Transmembrane</keyword>
<evidence type="ECO:0008006" key="4">
    <source>
        <dbReference type="Google" id="ProtNLM"/>
    </source>
</evidence>